<dbReference type="Proteomes" id="UP000585749">
    <property type="component" value="Unassembled WGS sequence"/>
</dbReference>
<evidence type="ECO:0000313" key="4">
    <source>
        <dbReference type="Proteomes" id="UP000585749"/>
    </source>
</evidence>
<comment type="caution">
    <text evidence="1">The sequence shown here is derived from an EMBL/GenBank/DDBJ whole genome shotgun (WGS) entry which is preliminary data.</text>
</comment>
<dbReference type="GeneID" id="72424394"/>
<reference evidence="1 4" key="2">
    <citation type="submission" date="2020-04" db="EMBL/GenBank/DDBJ databases">
        <title>MicrobeNet Type strains.</title>
        <authorList>
            <person name="Nicholson A.C."/>
        </authorList>
    </citation>
    <scope>NUCLEOTIDE SEQUENCE [LARGE SCALE GENOMIC DNA]</scope>
    <source>
        <strain evidence="1 4">CCUG 33494</strain>
    </source>
</reference>
<dbReference type="EMBL" id="JAAXPM010000008">
    <property type="protein sequence ID" value="NKY67261.1"/>
    <property type="molecule type" value="Genomic_DNA"/>
</dbReference>
<protein>
    <submittedName>
        <fullName evidence="1">Uncharacterized protein</fullName>
    </submittedName>
</protein>
<evidence type="ECO:0000313" key="3">
    <source>
        <dbReference type="Proteomes" id="UP000182448"/>
    </source>
</evidence>
<gene>
    <name evidence="2" type="ORF">GA0061075_1108</name>
    <name evidence="1" type="ORF">HF960_06235</name>
</gene>
<dbReference type="EMBL" id="FMAW01000010">
    <property type="protein sequence ID" value="SCB99656.1"/>
    <property type="molecule type" value="Genomic_DNA"/>
</dbReference>
<sequence>MRKKDLSRQFVLAINDVGKNSELGIFLTTYQTKLAKNQLKGLEIPRFTEGISKVVRKSHQGVPTSVTKLISMINQRGILDGFGLGLRMF</sequence>
<name>A0A4Y4G760_WEIHE</name>
<proteinExistence type="predicted"/>
<dbReference type="OrthoDB" id="9875216at2"/>
<organism evidence="1 4">
    <name type="scientific">Weissella hellenica</name>
    <dbReference type="NCBI Taxonomy" id="46256"/>
    <lineage>
        <taxon>Bacteria</taxon>
        <taxon>Bacillati</taxon>
        <taxon>Bacillota</taxon>
        <taxon>Bacilli</taxon>
        <taxon>Lactobacillales</taxon>
        <taxon>Lactobacillaceae</taxon>
        <taxon>Weissella</taxon>
    </lineage>
</organism>
<accession>A0A4Y4G760</accession>
<keyword evidence="3" id="KW-1185">Reference proteome</keyword>
<evidence type="ECO:0000313" key="1">
    <source>
        <dbReference type="EMBL" id="NKY67261.1"/>
    </source>
</evidence>
<evidence type="ECO:0000313" key="2">
    <source>
        <dbReference type="EMBL" id="SCB99656.1"/>
    </source>
</evidence>
<reference evidence="2 3" key="1">
    <citation type="submission" date="2016-08" db="EMBL/GenBank/DDBJ databases">
        <authorList>
            <person name="Varghese N."/>
            <person name="Submissions Spin"/>
        </authorList>
    </citation>
    <scope>NUCLEOTIDE SEQUENCE [LARGE SCALE GENOMIC DNA]</scope>
    <source>
        <strain evidence="2 3">R-53116</strain>
    </source>
</reference>
<dbReference type="RefSeq" id="WP_074427589.1">
    <property type="nucleotide sequence ID" value="NZ_BJEG01000008.1"/>
</dbReference>
<dbReference type="AlphaFoldDB" id="A0A4Y4G760"/>
<dbReference type="Proteomes" id="UP000182448">
    <property type="component" value="Unassembled WGS sequence"/>
</dbReference>